<evidence type="ECO:0000313" key="13">
    <source>
        <dbReference type="EMBL" id="RRJ23539.1"/>
    </source>
</evidence>
<dbReference type="InterPro" id="IPR003018">
    <property type="entry name" value="GAF"/>
</dbReference>
<accession>A0A3P3QSM6</accession>
<dbReference type="Gene3D" id="3.30.450.20">
    <property type="entry name" value="PAS domain"/>
    <property type="match status" value="5"/>
</dbReference>
<dbReference type="InterPro" id="IPR036097">
    <property type="entry name" value="HisK_dim/P_sf"/>
</dbReference>
<dbReference type="InterPro" id="IPR003594">
    <property type="entry name" value="HATPase_dom"/>
</dbReference>
<dbReference type="InterPro" id="IPR029016">
    <property type="entry name" value="GAF-like_dom_sf"/>
</dbReference>
<dbReference type="Gene3D" id="3.40.50.2300">
    <property type="match status" value="2"/>
</dbReference>
<gene>
    <name evidence="13" type="ORF">EIK76_05600</name>
</gene>
<dbReference type="InterPro" id="IPR000014">
    <property type="entry name" value="PAS"/>
</dbReference>
<evidence type="ECO:0000259" key="10">
    <source>
        <dbReference type="PROSITE" id="PS50110"/>
    </source>
</evidence>
<dbReference type="Pfam" id="PF00512">
    <property type="entry name" value="HisKA"/>
    <property type="match status" value="1"/>
</dbReference>
<evidence type="ECO:0000256" key="7">
    <source>
        <dbReference type="ARBA" id="ARBA00023136"/>
    </source>
</evidence>
<dbReference type="InterPro" id="IPR036890">
    <property type="entry name" value="HATPase_C_sf"/>
</dbReference>
<dbReference type="Pfam" id="PF00072">
    <property type="entry name" value="Response_reg"/>
    <property type="match status" value="2"/>
</dbReference>
<dbReference type="PRINTS" id="PR00344">
    <property type="entry name" value="BCTRLSENSOR"/>
</dbReference>
<evidence type="ECO:0000256" key="6">
    <source>
        <dbReference type="ARBA" id="ARBA00023012"/>
    </source>
</evidence>
<dbReference type="InterPro" id="IPR004358">
    <property type="entry name" value="Sig_transdc_His_kin-like_C"/>
</dbReference>
<feature type="modified residue" description="4-aspartylphosphate" evidence="8">
    <location>
        <position position="1094"/>
    </location>
</feature>
<dbReference type="EC" id="2.7.13.3" evidence="2"/>
<keyword evidence="4" id="KW-0808">Transferase</keyword>
<dbReference type="InterPro" id="IPR052162">
    <property type="entry name" value="Sensor_kinase/Photoreceptor"/>
</dbReference>
<dbReference type="InterPro" id="IPR001610">
    <property type="entry name" value="PAC"/>
</dbReference>
<reference evidence="13 14" key="1">
    <citation type="submission" date="2018-11" db="EMBL/GenBank/DDBJ databases">
        <title>Draft genome analysis of Rheinheimera mesophila isolated from an industrial waste site.</title>
        <authorList>
            <person name="Yu Q."/>
            <person name="Qi Y."/>
            <person name="Zhang H."/>
            <person name="Lu Y."/>
            <person name="Pu J."/>
        </authorList>
    </citation>
    <scope>NUCLEOTIDE SEQUENCE [LARGE SCALE GENOMIC DNA]</scope>
    <source>
        <strain evidence="13 14">IITR13</strain>
    </source>
</reference>
<dbReference type="RefSeq" id="WP_052749190.1">
    <property type="nucleotide sequence ID" value="NZ_LAVS01000001.1"/>
</dbReference>
<dbReference type="InterPro" id="IPR011006">
    <property type="entry name" value="CheY-like_superfamily"/>
</dbReference>
<dbReference type="InterPro" id="IPR003661">
    <property type="entry name" value="HisK_dim/P_dom"/>
</dbReference>
<evidence type="ECO:0000256" key="5">
    <source>
        <dbReference type="ARBA" id="ARBA00022777"/>
    </source>
</evidence>
<dbReference type="PANTHER" id="PTHR43304:SF1">
    <property type="entry name" value="PAC DOMAIN-CONTAINING PROTEIN"/>
    <property type="match status" value="1"/>
</dbReference>
<evidence type="ECO:0000256" key="1">
    <source>
        <dbReference type="ARBA" id="ARBA00000085"/>
    </source>
</evidence>
<feature type="modified residue" description="4-aspartylphosphate" evidence="8">
    <location>
        <position position="1218"/>
    </location>
</feature>
<keyword evidence="5" id="KW-0418">Kinase</keyword>
<organism evidence="13 14">
    <name type="scientific">Rheinheimera mesophila</name>
    <dbReference type="NCBI Taxonomy" id="1547515"/>
    <lineage>
        <taxon>Bacteria</taxon>
        <taxon>Pseudomonadati</taxon>
        <taxon>Pseudomonadota</taxon>
        <taxon>Gammaproteobacteria</taxon>
        <taxon>Chromatiales</taxon>
        <taxon>Chromatiaceae</taxon>
        <taxon>Rheinheimera</taxon>
    </lineage>
</organism>
<keyword evidence="3 8" id="KW-0597">Phosphoprotein</keyword>
<dbReference type="SMART" id="SM00065">
    <property type="entry name" value="GAF"/>
    <property type="match status" value="1"/>
</dbReference>
<comment type="catalytic activity">
    <reaction evidence="1">
        <text>ATP + protein L-histidine = ADP + protein N-phospho-L-histidine.</text>
        <dbReference type="EC" id="2.7.13.3"/>
    </reaction>
</comment>
<dbReference type="SUPFAM" id="SSF55781">
    <property type="entry name" value="GAF domain-like"/>
    <property type="match status" value="1"/>
</dbReference>
<dbReference type="SUPFAM" id="SSF55785">
    <property type="entry name" value="PYP-like sensor domain (PAS domain)"/>
    <property type="match status" value="5"/>
</dbReference>
<comment type="caution">
    <text evidence="13">The sequence shown here is derived from an EMBL/GenBank/DDBJ whole genome shotgun (WGS) entry which is preliminary data.</text>
</comment>
<dbReference type="CDD" id="cd00130">
    <property type="entry name" value="PAS"/>
    <property type="match status" value="5"/>
</dbReference>
<evidence type="ECO:0000256" key="2">
    <source>
        <dbReference type="ARBA" id="ARBA00012438"/>
    </source>
</evidence>
<dbReference type="InterPro" id="IPR000700">
    <property type="entry name" value="PAS-assoc_C"/>
</dbReference>
<dbReference type="InterPro" id="IPR013655">
    <property type="entry name" value="PAS_fold_3"/>
</dbReference>
<keyword evidence="6" id="KW-0902">Two-component regulatory system</keyword>
<dbReference type="Proteomes" id="UP000276260">
    <property type="component" value="Unassembled WGS sequence"/>
</dbReference>
<proteinExistence type="predicted"/>
<dbReference type="SUPFAM" id="SSF52172">
    <property type="entry name" value="CheY-like"/>
    <property type="match status" value="2"/>
</dbReference>
<feature type="domain" description="Histidine kinase" evidence="9">
    <location>
        <begin position="819"/>
        <end position="1037"/>
    </location>
</feature>
<dbReference type="GO" id="GO:0005886">
    <property type="term" value="C:plasma membrane"/>
    <property type="evidence" value="ECO:0007669"/>
    <property type="project" value="UniProtKB-ARBA"/>
</dbReference>
<dbReference type="FunFam" id="1.10.287.130:FF:000001">
    <property type="entry name" value="Two-component sensor histidine kinase"/>
    <property type="match status" value="1"/>
</dbReference>
<dbReference type="PROSITE" id="PS50109">
    <property type="entry name" value="HIS_KIN"/>
    <property type="match status" value="1"/>
</dbReference>
<feature type="domain" description="Response regulatory" evidence="10">
    <location>
        <begin position="1045"/>
        <end position="1161"/>
    </location>
</feature>
<dbReference type="PROSITE" id="PS50113">
    <property type="entry name" value="PAC"/>
    <property type="match status" value="3"/>
</dbReference>
<keyword evidence="14" id="KW-1185">Reference proteome</keyword>
<sequence length="1284" mass="143733">MRAALPPNETERLATLHALNILDTAPEAAFDALVQLASYICQTPCAVLTLVDKDRQWFKTKIGFDHHQTHRDISFCAHSILQPNELTYVSDATQDPRFADNPDVTKPDGIRMYAGAPLTLSNGVVLGTLCVVDSKVRELTAEQRQSLALLGLQAVQLLEARQKAEQHYKQQRTLETVINHAPVLLGQVDTHFRYIFCNRKYQEWFGVVPQVAVGKTIAEVFGEDAFLHAKPSLELCLAGETVNFQAKPANGQIFDVNFVPQKNRRGQVESIIIIAANVTEVHLQQIQLKQEHDRMDAIINGSNLGTWEWNIQTGTTIYNARWFELLGMSQQTTTSIDLWASLLHPDDLRQSKQILAQHFSKATPYYDTKFRMKHQNGHWVWIHAIGKVMNWTADDQPLLMFGIHSDVTEAAEKAAEILETRSWLQAMIDSSTEVALISTDQQGIIRLFNTGAERMLGYSADELVGKHSPALFHDPAEVETQGELLSKKYKQSIQGFDVFVHQARQGQNETRQWTYLCKNGDRKQVRLSVSAMRDEHNAIRGFLGVAIDITQLEHLNHALLMSEQRYRSMLDNLPGVVYRCRNDEHWTMLFISDEVFALTGYQAQQLIRSKEISFAQLNHPEDMQHTNPLVQQALAKRQRFNVEYRLRHKDGSLRWVQELGQGVYDEKGELLYIDGFIWDVTLQHEAQLALTASEQKLSSLYQMAPLAITLNRFTDGAFIEANPEFYRMLGYPPPAVAVEAQKKADYTVQAEHAMLQLQQQGRYGPLEQELQHQDGHVVPVSVTGVLIKNNEGEQQIWSILQDITERRRIEQMKNQFVSMVSHELRTPLTSISGSLALITGGVLGAVPPAMVPMLEIAKDNSSRLSQLINDLLDIDKLVAGKMHFELKLCLISDLLQKAVQINQPYATKYGVKLKICGQQDALVMVDAMRFQQIMANLLSNAAKFSPSGSVVKVRSVLKDTVVRVEVEDEGPGISEEFKAHIFEKFSQADGADSRQSEGTGLGLAIVKELTEHMAGQVGFYNLPVKGSCFYLNFPQAQQASLKQPKILVVEDDPHAAAFIMQLLHTQGYQSDNAATLAEAVAALDLDSYQGVTLDLNLPDGHGSALFAELRSREAYQTTPVLIVSSESRDNHTQLLGGIHALDWLEKPISPSSLLEKLDLLLRAKKNQESKILHVEDDPHLGQVLALHLADFASSVQATSVKSATHLLRSQAFDLVILDIGLPDGSGLELLPELALHQPQTPVVIWSAQELSPTQRHQVDLVLAKSRIDLPALLQQLKNLLVQRG</sequence>
<dbReference type="SUPFAM" id="SSF47384">
    <property type="entry name" value="Homodimeric domain of signal transducing histidine kinase"/>
    <property type="match status" value="1"/>
</dbReference>
<dbReference type="Gene3D" id="3.30.450.40">
    <property type="match status" value="1"/>
</dbReference>
<dbReference type="SMART" id="SM00448">
    <property type="entry name" value="REC"/>
    <property type="match status" value="2"/>
</dbReference>
<dbReference type="PROSITE" id="PS50110">
    <property type="entry name" value="RESPONSE_REGULATORY"/>
    <property type="match status" value="2"/>
</dbReference>
<dbReference type="InterPro" id="IPR001789">
    <property type="entry name" value="Sig_transdc_resp-reg_receiver"/>
</dbReference>
<dbReference type="SUPFAM" id="SSF55874">
    <property type="entry name" value="ATPase domain of HSP90 chaperone/DNA topoisomerase II/histidine kinase"/>
    <property type="match status" value="1"/>
</dbReference>
<dbReference type="SMART" id="SM00091">
    <property type="entry name" value="PAS"/>
    <property type="match status" value="4"/>
</dbReference>
<dbReference type="GO" id="GO:0000155">
    <property type="term" value="F:phosphorelay sensor kinase activity"/>
    <property type="evidence" value="ECO:0007669"/>
    <property type="project" value="InterPro"/>
</dbReference>
<protein>
    <recommendedName>
        <fullName evidence="2">histidine kinase</fullName>
        <ecNumber evidence="2">2.7.13.3</ecNumber>
    </recommendedName>
</protein>
<evidence type="ECO:0000259" key="9">
    <source>
        <dbReference type="PROSITE" id="PS50109"/>
    </source>
</evidence>
<dbReference type="InterPro" id="IPR035965">
    <property type="entry name" value="PAS-like_dom_sf"/>
</dbReference>
<dbReference type="OrthoDB" id="9806130at2"/>
<dbReference type="InterPro" id="IPR005467">
    <property type="entry name" value="His_kinase_dom"/>
</dbReference>
<evidence type="ECO:0000259" key="12">
    <source>
        <dbReference type="PROSITE" id="PS50113"/>
    </source>
</evidence>
<dbReference type="NCBIfam" id="TIGR00229">
    <property type="entry name" value="sensory_box"/>
    <property type="match status" value="5"/>
</dbReference>
<dbReference type="Gene3D" id="3.30.565.10">
    <property type="entry name" value="Histidine kinase-like ATPase, C-terminal domain"/>
    <property type="match status" value="1"/>
</dbReference>
<dbReference type="Pfam" id="PF08448">
    <property type="entry name" value="PAS_4"/>
    <property type="match status" value="1"/>
</dbReference>
<dbReference type="Pfam" id="PF13426">
    <property type="entry name" value="PAS_9"/>
    <property type="match status" value="2"/>
</dbReference>
<dbReference type="FunFam" id="3.30.565.10:FF:000006">
    <property type="entry name" value="Sensor histidine kinase WalK"/>
    <property type="match status" value="1"/>
</dbReference>
<dbReference type="PROSITE" id="PS50112">
    <property type="entry name" value="PAS"/>
    <property type="match status" value="2"/>
</dbReference>
<evidence type="ECO:0000256" key="4">
    <source>
        <dbReference type="ARBA" id="ARBA00022679"/>
    </source>
</evidence>
<dbReference type="InterPro" id="IPR013656">
    <property type="entry name" value="PAS_4"/>
</dbReference>
<dbReference type="Gene3D" id="1.10.287.130">
    <property type="match status" value="1"/>
</dbReference>
<dbReference type="Pfam" id="PF02518">
    <property type="entry name" value="HATPase_c"/>
    <property type="match status" value="1"/>
</dbReference>
<evidence type="ECO:0000256" key="3">
    <source>
        <dbReference type="ARBA" id="ARBA00022553"/>
    </source>
</evidence>
<dbReference type="SMART" id="SM00388">
    <property type="entry name" value="HisKA"/>
    <property type="match status" value="1"/>
</dbReference>
<dbReference type="SMART" id="SM00086">
    <property type="entry name" value="PAC"/>
    <property type="match status" value="5"/>
</dbReference>
<evidence type="ECO:0000313" key="14">
    <source>
        <dbReference type="Proteomes" id="UP000276260"/>
    </source>
</evidence>
<feature type="domain" description="PAC" evidence="12">
    <location>
        <begin position="764"/>
        <end position="815"/>
    </location>
</feature>
<name>A0A3P3QSM6_9GAMM</name>
<evidence type="ECO:0000259" key="11">
    <source>
        <dbReference type="PROSITE" id="PS50112"/>
    </source>
</evidence>
<feature type="domain" description="PAS" evidence="11">
    <location>
        <begin position="420"/>
        <end position="492"/>
    </location>
</feature>
<dbReference type="CDD" id="cd00082">
    <property type="entry name" value="HisKA"/>
    <property type="match status" value="1"/>
</dbReference>
<evidence type="ECO:0000256" key="8">
    <source>
        <dbReference type="PROSITE-ProRule" id="PRU00169"/>
    </source>
</evidence>
<keyword evidence="7" id="KW-0472">Membrane</keyword>
<dbReference type="SMART" id="SM00387">
    <property type="entry name" value="HATPase_c"/>
    <property type="match status" value="1"/>
</dbReference>
<feature type="domain" description="PAC" evidence="12">
    <location>
        <begin position="640"/>
        <end position="692"/>
    </location>
</feature>
<feature type="domain" description="PAC" evidence="12">
    <location>
        <begin position="509"/>
        <end position="561"/>
    </location>
</feature>
<dbReference type="PANTHER" id="PTHR43304">
    <property type="entry name" value="PHYTOCHROME-LIKE PROTEIN CPH1"/>
    <property type="match status" value="1"/>
</dbReference>
<dbReference type="Pfam" id="PF08447">
    <property type="entry name" value="PAS_3"/>
    <property type="match status" value="2"/>
</dbReference>
<dbReference type="EMBL" id="RRCF01000001">
    <property type="protein sequence ID" value="RRJ23539.1"/>
    <property type="molecule type" value="Genomic_DNA"/>
</dbReference>
<feature type="domain" description="Response regulatory" evidence="10">
    <location>
        <begin position="1170"/>
        <end position="1284"/>
    </location>
</feature>
<feature type="domain" description="PAS" evidence="11">
    <location>
        <begin position="562"/>
        <end position="637"/>
    </location>
</feature>